<evidence type="ECO:0000256" key="2">
    <source>
        <dbReference type="ARBA" id="ARBA00012705"/>
    </source>
</evidence>
<dbReference type="InterPro" id="IPR020615">
    <property type="entry name" value="Thiolase_acyl_enz_int_AS"/>
</dbReference>
<dbReference type="Proteomes" id="UP000036867">
    <property type="component" value="Unassembled WGS sequence"/>
</dbReference>
<evidence type="ECO:0000256" key="5">
    <source>
        <dbReference type="ARBA" id="ARBA00030755"/>
    </source>
</evidence>
<dbReference type="EC" id="2.3.1.9" evidence="2"/>
<dbReference type="InterPro" id="IPR020617">
    <property type="entry name" value="Thiolase_C"/>
</dbReference>
<dbReference type="OrthoDB" id="2774224at2"/>
<evidence type="ECO:0000256" key="4">
    <source>
        <dbReference type="ARBA" id="ARBA00023315"/>
    </source>
</evidence>
<dbReference type="PATRIC" id="fig|263475.3.peg.1908"/>
<name>A0A0M0LMC8_9BACL</name>
<sequence length="396" mass="42235">MKMEAYILNGSRTAFGTFGGSFKNTSDIDLAVATVKETIKRSGVEVESIDEIIFGNIIHTTSNSAYLARHIGLKSGMTEYSTALTVNRLCGSGLQAIVSAAQNIILGETDVAIAGGTENMSLAPHVLRGTRFGSPNKAPKIDDMLWETLYDQYAGCGMGMTAENLADKYEITREEQDAFSMNSHKKAAIARESGRFAEEIVPVVLKGKKGKEIIINQDEHIRTDISAERLGELSPAFKENGTVTAGNASGINDGAASVLVVSSDYLEKNKLQPLAKIVSWGIAGVDPKYMGIGPVPAIRKALQKAKLEVSHIDLFELNEAFAAQSLAVVKELEIDEEKVNVNGGAVALGHPVGASGARISYSLAVEMNKRNVRYGVASLCIGGGQGIAIILENPNY</sequence>
<dbReference type="STRING" id="263475.AMD00_07275"/>
<dbReference type="FunFam" id="3.40.47.10:FF:000010">
    <property type="entry name" value="Acetyl-CoA acetyltransferase (Thiolase)"/>
    <property type="match status" value="1"/>
</dbReference>
<evidence type="ECO:0000259" key="8">
    <source>
        <dbReference type="Pfam" id="PF00108"/>
    </source>
</evidence>
<dbReference type="PIRSF" id="PIRSF000429">
    <property type="entry name" value="Ac-CoA_Ac_transf"/>
    <property type="match status" value="1"/>
</dbReference>
<dbReference type="SUPFAM" id="SSF53901">
    <property type="entry name" value="Thiolase-like"/>
    <property type="match status" value="2"/>
</dbReference>
<dbReference type="GO" id="GO:0003985">
    <property type="term" value="F:acetyl-CoA C-acetyltransferase activity"/>
    <property type="evidence" value="ECO:0007669"/>
    <property type="project" value="UniProtKB-EC"/>
</dbReference>
<dbReference type="InterPro" id="IPR020610">
    <property type="entry name" value="Thiolase_AS"/>
</dbReference>
<evidence type="ECO:0000256" key="7">
    <source>
        <dbReference type="RuleBase" id="RU003557"/>
    </source>
</evidence>
<dbReference type="Gene3D" id="3.40.47.10">
    <property type="match status" value="2"/>
</dbReference>
<dbReference type="PANTHER" id="PTHR18919:SF107">
    <property type="entry name" value="ACETYL-COA ACETYLTRANSFERASE, CYTOSOLIC"/>
    <property type="match status" value="1"/>
</dbReference>
<dbReference type="PROSITE" id="PS00099">
    <property type="entry name" value="THIOLASE_3"/>
    <property type="match status" value="1"/>
</dbReference>
<dbReference type="GO" id="GO:0006635">
    <property type="term" value="P:fatty acid beta-oxidation"/>
    <property type="evidence" value="ECO:0007669"/>
    <property type="project" value="TreeGrafter"/>
</dbReference>
<organism evidence="10 11">
    <name type="scientific">Viridibacillus arvi</name>
    <dbReference type="NCBI Taxonomy" id="263475"/>
    <lineage>
        <taxon>Bacteria</taxon>
        <taxon>Bacillati</taxon>
        <taxon>Bacillota</taxon>
        <taxon>Bacilli</taxon>
        <taxon>Bacillales</taxon>
        <taxon>Caryophanaceae</taxon>
        <taxon>Viridibacillus</taxon>
    </lineage>
</organism>
<dbReference type="EMBL" id="LILB01000001">
    <property type="protein sequence ID" value="KOO52199.1"/>
    <property type="molecule type" value="Genomic_DNA"/>
</dbReference>
<dbReference type="NCBIfam" id="TIGR01930">
    <property type="entry name" value="AcCoA-C-Actrans"/>
    <property type="match status" value="1"/>
</dbReference>
<comment type="caution">
    <text evidence="10">The sequence shown here is derived from an EMBL/GenBank/DDBJ whole genome shotgun (WGS) entry which is preliminary data.</text>
</comment>
<dbReference type="Pfam" id="PF02803">
    <property type="entry name" value="Thiolase_C"/>
    <property type="match status" value="1"/>
</dbReference>
<keyword evidence="3 7" id="KW-0808">Transferase</keyword>
<keyword evidence="11" id="KW-1185">Reference proteome</keyword>
<comment type="similarity">
    <text evidence="1 7">Belongs to the thiolase-like superfamily. Thiolase family.</text>
</comment>
<evidence type="ECO:0000259" key="9">
    <source>
        <dbReference type="Pfam" id="PF02803"/>
    </source>
</evidence>
<dbReference type="PROSITE" id="PS00737">
    <property type="entry name" value="THIOLASE_2"/>
    <property type="match status" value="1"/>
</dbReference>
<dbReference type="InterPro" id="IPR016039">
    <property type="entry name" value="Thiolase-like"/>
</dbReference>
<dbReference type="AlphaFoldDB" id="A0A0M0LMC8"/>
<accession>A0A0M0LMC8</accession>
<evidence type="ECO:0000313" key="11">
    <source>
        <dbReference type="Proteomes" id="UP000036867"/>
    </source>
</evidence>
<feature type="active site" description="Proton acceptor" evidence="6">
    <location>
        <position position="350"/>
    </location>
</feature>
<feature type="domain" description="Thiolase N-terminal" evidence="8">
    <location>
        <begin position="6"/>
        <end position="263"/>
    </location>
</feature>
<evidence type="ECO:0000256" key="1">
    <source>
        <dbReference type="ARBA" id="ARBA00010982"/>
    </source>
</evidence>
<dbReference type="CDD" id="cd00751">
    <property type="entry name" value="thiolase"/>
    <property type="match status" value="1"/>
</dbReference>
<evidence type="ECO:0000256" key="3">
    <source>
        <dbReference type="ARBA" id="ARBA00022679"/>
    </source>
</evidence>
<feature type="active site" description="Proton acceptor" evidence="6">
    <location>
        <position position="380"/>
    </location>
</feature>
<evidence type="ECO:0000256" key="6">
    <source>
        <dbReference type="PIRSR" id="PIRSR000429-1"/>
    </source>
</evidence>
<gene>
    <name evidence="10" type="ORF">AMD00_07275</name>
</gene>
<dbReference type="InterPro" id="IPR020613">
    <property type="entry name" value="Thiolase_CS"/>
</dbReference>
<dbReference type="InterPro" id="IPR002155">
    <property type="entry name" value="Thiolase"/>
</dbReference>
<protein>
    <recommendedName>
        <fullName evidence="2">acetyl-CoA C-acetyltransferase</fullName>
        <ecNumber evidence="2">2.3.1.9</ecNumber>
    </recommendedName>
    <alternativeName>
        <fullName evidence="5">Acetoacetyl-CoA thiolase</fullName>
    </alternativeName>
</protein>
<dbReference type="InterPro" id="IPR020616">
    <property type="entry name" value="Thiolase_N"/>
</dbReference>
<evidence type="ECO:0000313" key="10">
    <source>
        <dbReference type="EMBL" id="KOO52199.1"/>
    </source>
</evidence>
<proteinExistence type="inferred from homology"/>
<feature type="domain" description="Thiolase C-terminal" evidence="9">
    <location>
        <begin position="271"/>
        <end position="392"/>
    </location>
</feature>
<reference evidence="11" key="1">
    <citation type="submission" date="2015-08" db="EMBL/GenBank/DDBJ databases">
        <title>Fjat-10028 dsm 16317.</title>
        <authorList>
            <person name="Liu B."/>
            <person name="Wang J."/>
            <person name="Zhu Y."/>
            <person name="Liu G."/>
            <person name="Chen Q."/>
            <person name="Chen Z."/>
            <person name="Lan J."/>
            <person name="Che J."/>
            <person name="Ge C."/>
            <person name="Shi H."/>
            <person name="Pan Z."/>
            <person name="Liu X."/>
        </authorList>
    </citation>
    <scope>NUCLEOTIDE SEQUENCE [LARGE SCALE GENOMIC DNA]</scope>
    <source>
        <strain evidence="11">DSM 16317</strain>
    </source>
</reference>
<feature type="active site" description="Acyl-thioester intermediate" evidence="6">
    <location>
        <position position="90"/>
    </location>
</feature>
<dbReference type="Pfam" id="PF00108">
    <property type="entry name" value="Thiolase_N"/>
    <property type="match status" value="1"/>
</dbReference>
<dbReference type="PANTHER" id="PTHR18919">
    <property type="entry name" value="ACETYL-COA C-ACYLTRANSFERASE"/>
    <property type="match status" value="1"/>
</dbReference>
<keyword evidence="4 7" id="KW-0012">Acyltransferase</keyword>
<dbReference type="PROSITE" id="PS00098">
    <property type="entry name" value="THIOLASE_1"/>
    <property type="match status" value="1"/>
</dbReference>